<keyword evidence="5" id="KW-1185">Reference proteome</keyword>
<dbReference type="CDD" id="cd01941">
    <property type="entry name" value="YeiC_kinase_like"/>
    <property type="match status" value="1"/>
</dbReference>
<sequence>MTQREQEIIAIIRENPFVSQQEIADALSITRSSVAVHITNLIKKGIIRGRGYVVDERDHVSVIGGANMDIMGYPFTTLRRGDSNPGQVSLSLGGVGRNIAENLARLGVNTKLFTVVGNDIYGDKIIQDSLKTGIDMSHVLKINDLGTGTYLAILNGENDMDVAIASMDIFSRLDEKYLEDNQGIISKSQAIVFDTNLEEKVLTFGVNLFQDNDLYLDTVSHTKALRAKKIIGKFHTIKPNRLEAEALSGIKITGRGDLDQAATYFHREGVRNVIITLGEEGVYYSDGKSTGILKAEKVIPKNATGAGDAFQAALVYANLEGMEIRDKLIFSMGASLLAMDSYDTINKEMSTANIQKIIKNLEVTSC</sequence>
<name>A0A941CPQ4_9CLOT</name>
<evidence type="ECO:0000313" key="5">
    <source>
        <dbReference type="Proteomes" id="UP000675379"/>
    </source>
</evidence>
<dbReference type="SUPFAM" id="SSF53613">
    <property type="entry name" value="Ribokinase-like"/>
    <property type="match status" value="1"/>
</dbReference>
<dbReference type="Pfam" id="PF13412">
    <property type="entry name" value="HTH_24"/>
    <property type="match status" value="1"/>
</dbReference>
<dbReference type="PROSITE" id="PS00583">
    <property type="entry name" value="PFKB_KINASES_1"/>
    <property type="match status" value="1"/>
</dbReference>
<dbReference type="InterPro" id="IPR029056">
    <property type="entry name" value="Ribokinase-like"/>
</dbReference>
<accession>A0A941CPQ4</accession>
<dbReference type="Proteomes" id="UP000675379">
    <property type="component" value="Unassembled WGS sequence"/>
</dbReference>
<keyword evidence="2" id="KW-0418">Kinase</keyword>
<evidence type="ECO:0000256" key="1">
    <source>
        <dbReference type="ARBA" id="ARBA00022679"/>
    </source>
</evidence>
<dbReference type="Gene3D" id="1.10.10.10">
    <property type="entry name" value="Winged helix-like DNA-binding domain superfamily/Winged helix DNA-binding domain"/>
    <property type="match status" value="1"/>
</dbReference>
<dbReference type="SUPFAM" id="SSF46785">
    <property type="entry name" value="Winged helix' DNA-binding domain"/>
    <property type="match status" value="1"/>
</dbReference>
<dbReference type="InterPro" id="IPR036388">
    <property type="entry name" value="WH-like_DNA-bd_sf"/>
</dbReference>
<dbReference type="InterPro" id="IPR000485">
    <property type="entry name" value="AsnC-type_HTH_dom"/>
</dbReference>
<dbReference type="InterPro" id="IPR002173">
    <property type="entry name" value="Carboh/pur_kinase_PfkB_CS"/>
</dbReference>
<dbReference type="GO" id="GO:0006355">
    <property type="term" value="P:regulation of DNA-templated transcription"/>
    <property type="evidence" value="ECO:0007669"/>
    <property type="project" value="InterPro"/>
</dbReference>
<dbReference type="PROSITE" id="PS50956">
    <property type="entry name" value="HTH_ASNC_2"/>
    <property type="match status" value="1"/>
</dbReference>
<protein>
    <submittedName>
        <fullName evidence="4">Winged helix-turn-helix transcriptional regulator</fullName>
    </submittedName>
</protein>
<dbReference type="PANTHER" id="PTHR10584">
    <property type="entry name" value="SUGAR KINASE"/>
    <property type="match status" value="1"/>
</dbReference>
<feature type="domain" description="HTH asnC-type" evidence="3">
    <location>
        <begin position="1"/>
        <end position="74"/>
    </location>
</feature>
<dbReference type="Pfam" id="PF00294">
    <property type="entry name" value="PfkB"/>
    <property type="match status" value="1"/>
</dbReference>
<dbReference type="SMART" id="SM00419">
    <property type="entry name" value="HTH_CRP"/>
    <property type="match status" value="1"/>
</dbReference>
<dbReference type="PANTHER" id="PTHR10584:SF166">
    <property type="entry name" value="RIBOKINASE"/>
    <property type="match status" value="1"/>
</dbReference>
<dbReference type="InterPro" id="IPR012318">
    <property type="entry name" value="HTH_CRP"/>
</dbReference>
<dbReference type="Gene3D" id="3.40.1190.20">
    <property type="match status" value="1"/>
</dbReference>
<dbReference type="GO" id="GO:0016301">
    <property type="term" value="F:kinase activity"/>
    <property type="evidence" value="ECO:0007669"/>
    <property type="project" value="UniProtKB-KW"/>
</dbReference>
<dbReference type="InterPro" id="IPR036390">
    <property type="entry name" value="WH_DNA-bd_sf"/>
</dbReference>
<keyword evidence="1" id="KW-0808">Transferase</keyword>
<organism evidence="4 5">
    <name type="scientific">Proteiniclasticum sediminis</name>
    <dbReference type="NCBI Taxonomy" id="2804028"/>
    <lineage>
        <taxon>Bacteria</taxon>
        <taxon>Bacillati</taxon>
        <taxon>Bacillota</taxon>
        <taxon>Clostridia</taxon>
        <taxon>Eubacteriales</taxon>
        <taxon>Clostridiaceae</taxon>
        <taxon>Proteiniclasticum</taxon>
    </lineage>
</organism>
<gene>
    <name evidence="4" type="ORF">KCG48_03370</name>
</gene>
<dbReference type="EMBL" id="JAGSCS010000003">
    <property type="protein sequence ID" value="MBR0575374.1"/>
    <property type="molecule type" value="Genomic_DNA"/>
</dbReference>
<evidence type="ECO:0000259" key="3">
    <source>
        <dbReference type="PROSITE" id="PS50956"/>
    </source>
</evidence>
<dbReference type="GO" id="GO:0005829">
    <property type="term" value="C:cytosol"/>
    <property type="evidence" value="ECO:0007669"/>
    <property type="project" value="TreeGrafter"/>
</dbReference>
<reference evidence="4" key="1">
    <citation type="submission" date="2021-04" db="EMBL/GenBank/DDBJ databases">
        <title>Proteiniclasticum sedimins sp. nov., an obligate anaerobic bacterium isolated from anaerobic sludge.</title>
        <authorList>
            <person name="Liu J."/>
        </authorList>
    </citation>
    <scope>NUCLEOTIDE SEQUENCE</scope>
    <source>
        <strain evidence="4">BAD-10</strain>
    </source>
</reference>
<evidence type="ECO:0000256" key="2">
    <source>
        <dbReference type="ARBA" id="ARBA00022777"/>
    </source>
</evidence>
<dbReference type="AlphaFoldDB" id="A0A941CPQ4"/>
<dbReference type="GO" id="GO:0043565">
    <property type="term" value="F:sequence-specific DNA binding"/>
    <property type="evidence" value="ECO:0007669"/>
    <property type="project" value="InterPro"/>
</dbReference>
<evidence type="ECO:0000313" key="4">
    <source>
        <dbReference type="EMBL" id="MBR0575374.1"/>
    </source>
</evidence>
<comment type="caution">
    <text evidence="4">The sequence shown here is derived from an EMBL/GenBank/DDBJ whole genome shotgun (WGS) entry which is preliminary data.</text>
</comment>
<dbReference type="InterPro" id="IPR011611">
    <property type="entry name" value="PfkB_dom"/>
</dbReference>
<proteinExistence type="predicted"/>